<dbReference type="KEGG" id="mig:Metig_1009"/>
<name>F6BDJ0_METIK</name>
<dbReference type="AlphaFoldDB" id="F6BDJ0"/>
<dbReference type="STRING" id="880724.Metig_1009"/>
<dbReference type="Proteomes" id="UP000009227">
    <property type="component" value="Chromosome"/>
</dbReference>
<evidence type="ECO:0000313" key="7">
    <source>
        <dbReference type="Proteomes" id="UP000009227"/>
    </source>
</evidence>
<keyword evidence="4" id="KW-0862">Zinc</keyword>
<dbReference type="InterPro" id="IPR051453">
    <property type="entry name" value="MBL_Glyoxalase_II"/>
</dbReference>
<dbReference type="CDD" id="cd06262">
    <property type="entry name" value="metallo-hydrolase-like_MBL-fold"/>
    <property type="match status" value="1"/>
</dbReference>
<dbReference type="SUPFAM" id="SSF56281">
    <property type="entry name" value="Metallo-hydrolase/oxidoreductase"/>
    <property type="match status" value="1"/>
</dbReference>
<reference evidence="6 7" key="1">
    <citation type="submission" date="2011-05" db="EMBL/GenBank/DDBJ databases">
        <title>Complete sequence of Methanotorris igneus Kol 5.</title>
        <authorList>
            <consortium name="US DOE Joint Genome Institute"/>
            <person name="Lucas S."/>
            <person name="Han J."/>
            <person name="Lapidus A."/>
            <person name="Cheng J.-F."/>
            <person name="Goodwin L."/>
            <person name="Pitluck S."/>
            <person name="Peters L."/>
            <person name="Mikhailova N."/>
            <person name="Chertkov O."/>
            <person name="Han C."/>
            <person name="Tapia R."/>
            <person name="Land M."/>
            <person name="Hauser L."/>
            <person name="Kyrpides N."/>
            <person name="Ivanova N."/>
            <person name="Pagani I."/>
            <person name="Sieprawska-Lupa M."/>
            <person name="Whitman W."/>
            <person name="Woyke T."/>
        </authorList>
    </citation>
    <scope>NUCLEOTIDE SEQUENCE [LARGE SCALE GENOMIC DNA]</scope>
    <source>
        <strain evidence="7">DSM 5666 / JCM 11834 / Kol 5</strain>
    </source>
</reference>
<evidence type="ECO:0000313" key="6">
    <source>
        <dbReference type="EMBL" id="AEF96551.1"/>
    </source>
</evidence>
<protein>
    <submittedName>
        <fullName evidence="6">Beta-lactamase domain protein</fullName>
    </submittedName>
</protein>
<dbReference type="EMBL" id="CP002737">
    <property type="protein sequence ID" value="AEF96551.1"/>
    <property type="molecule type" value="Genomic_DNA"/>
</dbReference>
<dbReference type="PANTHER" id="PTHR46233">
    <property type="entry name" value="HYDROXYACYLGLUTATHIONE HYDROLASE GLOC"/>
    <property type="match status" value="1"/>
</dbReference>
<dbReference type="PANTHER" id="PTHR46233:SF3">
    <property type="entry name" value="HYDROXYACYLGLUTATHIONE HYDROLASE GLOC"/>
    <property type="match status" value="1"/>
</dbReference>
<keyword evidence="3" id="KW-0378">Hydrolase</keyword>
<dbReference type="GO" id="GO:0016787">
    <property type="term" value="F:hydrolase activity"/>
    <property type="evidence" value="ECO:0007669"/>
    <property type="project" value="UniProtKB-KW"/>
</dbReference>
<accession>F6BDJ0</accession>
<dbReference type="InterPro" id="IPR036866">
    <property type="entry name" value="RibonucZ/Hydroxyglut_hydro"/>
</dbReference>
<keyword evidence="2" id="KW-0479">Metal-binding</keyword>
<dbReference type="GeneID" id="10643863"/>
<sequence>MIYKLNGVYYDANSYLIVGKKNILIDPGTPGNFEFLKNQIEEIVKDIDLVINTHCHYDHAGSDYLFEEYFDAPTIIHDSEVEHLKNGDKVTVSWLFNATFNPPKEIIPISEVKDELNKVGIEVIYTPGHTKGSISLVVEDKMITGDTLFAYGVGRWDLPTGDLAELRASIEKLERIAYQKGIAQIYPGHGEVGDLGAFGRAKMFI</sequence>
<evidence type="ECO:0000259" key="5">
    <source>
        <dbReference type="SMART" id="SM00849"/>
    </source>
</evidence>
<dbReference type="SMART" id="SM00849">
    <property type="entry name" value="Lactamase_B"/>
    <property type="match status" value="1"/>
</dbReference>
<evidence type="ECO:0000256" key="2">
    <source>
        <dbReference type="ARBA" id="ARBA00022723"/>
    </source>
</evidence>
<evidence type="ECO:0000256" key="1">
    <source>
        <dbReference type="ARBA" id="ARBA00001947"/>
    </source>
</evidence>
<keyword evidence="7" id="KW-1185">Reference proteome</keyword>
<dbReference type="InterPro" id="IPR001279">
    <property type="entry name" value="Metallo-B-lactamas"/>
</dbReference>
<comment type="cofactor">
    <cofactor evidence="1">
        <name>Zn(2+)</name>
        <dbReference type="ChEBI" id="CHEBI:29105"/>
    </cofactor>
</comment>
<evidence type="ECO:0000256" key="4">
    <source>
        <dbReference type="ARBA" id="ARBA00022833"/>
    </source>
</evidence>
<organism evidence="7">
    <name type="scientific">Methanotorris igneus (strain DSM 5666 / JCM 11834 / Kol 5)</name>
    <dbReference type="NCBI Taxonomy" id="880724"/>
    <lineage>
        <taxon>Archaea</taxon>
        <taxon>Methanobacteriati</taxon>
        <taxon>Methanobacteriota</taxon>
        <taxon>Methanomada group</taxon>
        <taxon>Methanococci</taxon>
        <taxon>Methanococcales</taxon>
        <taxon>Methanocaldococcaceae</taxon>
        <taxon>Methanotorris</taxon>
    </lineage>
</organism>
<dbReference type="Gene3D" id="3.60.15.10">
    <property type="entry name" value="Ribonuclease Z/Hydroxyacylglutathione hydrolase-like"/>
    <property type="match status" value="1"/>
</dbReference>
<gene>
    <name evidence="6" type="ordered locus">Metig_1009</name>
</gene>
<dbReference type="HOGENOM" id="CLU_030571_5_4_2"/>
<dbReference type="RefSeq" id="WP_013799153.1">
    <property type="nucleotide sequence ID" value="NC_015562.1"/>
</dbReference>
<dbReference type="Pfam" id="PF00753">
    <property type="entry name" value="Lactamase_B"/>
    <property type="match status" value="1"/>
</dbReference>
<evidence type="ECO:0000256" key="3">
    <source>
        <dbReference type="ARBA" id="ARBA00022801"/>
    </source>
</evidence>
<dbReference type="GO" id="GO:0046872">
    <property type="term" value="F:metal ion binding"/>
    <property type="evidence" value="ECO:0007669"/>
    <property type="project" value="UniProtKB-KW"/>
</dbReference>
<dbReference type="OrthoDB" id="197151at2157"/>
<proteinExistence type="predicted"/>
<feature type="domain" description="Metallo-beta-lactamase" evidence="5">
    <location>
        <begin position="11"/>
        <end position="189"/>
    </location>
</feature>